<dbReference type="Pfam" id="PF00535">
    <property type="entry name" value="Glycos_transf_2"/>
    <property type="match status" value="1"/>
</dbReference>
<dbReference type="AlphaFoldDB" id="A0A084TIM0"/>
<evidence type="ECO:0000313" key="5">
    <source>
        <dbReference type="Proteomes" id="UP000028521"/>
    </source>
</evidence>
<evidence type="ECO:0000313" key="4">
    <source>
        <dbReference type="EMBL" id="KFB00556.1"/>
    </source>
</evidence>
<keyword evidence="1" id="KW-0328">Glycosyltransferase</keyword>
<evidence type="ECO:0000256" key="2">
    <source>
        <dbReference type="ARBA" id="ARBA00022679"/>
    </source>
</evidence>
<protein>
    <recommendedName>
        <fullName evidence="3">Glycosyltransferase 2-like domain-containing protein</fullName>
    </recommendedName>
</protein>
<gene>
    <name evidence="4" type="ORF">IA57_08770</name>
</gene>
<organism evidence="4 5">
    <name type="scientific">Mangrovimonas yunxiaonensis</name>
    <dbReference type="NCBI Taxonomy" id="1197477"/>
    <lineage>
        <taxon>Bacteria</taxon>
        <taxon>Pseudomonadati</taxon>
        <taxon>Bacteroidota</taxon>
        <taxon>Flavobacteriia</taxon>
        <taxon>Flavobacteriales</taxon>
        <taxon>Flavobacteriaceae</taxon>
        <taxon>Mangrovimonas</taxon>
    </lineage>
</organism>
<name>A0A084TIM0_9FLAO</name>
<dbReference type="PANTHER" id="PTHR22916">
    <property type="entry name" value="GLYCOSYLTRANSFERASE"/>
    <property type="match status" value="1"/>
</dbReference>
<evidence type="ECO:0000256" key="1">
    <source>
        <dbReference type="ARBA" id="ARBA00022676"/>
    </source>
</evidence>
<dbReference type="PANTHER" id="PTHR22916:SF51">
    <property type="entry name" value="GLYCOSYLTRANSFERASE EPSH-RELATED"/>
    <property type="match status" value="1"/>
</dbReference>
<feature type="domain" description="Glycosyltransferase 2-like" evidence="3">
    <location>
        <begin position="12"/>
        <end position="143"/>
    </location>
</feature>
<dbReference type="Gene3D" id="3.90.550.10">
    <property type="entry name" value="Spore Coat Polysaccharide Biosynthesis Protein SpsA, Chain A"/>
    <property type="match status" value="1"/>
</dbReference>
<dbReference type="CDD" id="cd00761">
    <property type="entry name" value="Glyco_tranf_GTA_type"/>
    <property type="match status" value="1"/>
</dbReference>
<reference evidence="5" key="2">
    <citation type="submission" date="2014-07" db="EMBL/GenBank/DDBJ databases">
        <title>Genome sequence of Mangrovimonas yunxiaonensis.</title>
        <authorList>
            <person name="Li Y."/>
            <person name="Zheng T."/>
        </authorList>
    </citation>
    <scope>NUCLEOTIDE SEQUENCE [LARGE SCALE GENOMIC DNA]</scope>
    <source>
        <strain evidence="5">LY01</strain>
    </source>
</reference>
<evidence type="ECO:0000259" key="3">
    <source>
        <dbReference type="Pfam" id="PF00535"/>
    </source>
</evidence>
<accession>A0A084TIM0</accession>
<reference evidence="4 5" key="1">
    <citation type="journal article" date="2014" name="Genome Announc.">
        <title>Draft Genome Sequence of the Algicidal Bacterium Mangrovimonas yunxiaonensis Strain LY01.</title>
        <authorList>
            <person name="Li Y."/>
            <person name="Zhu H."/>
            <person name="Li C."/>
            <person name="Zhang H."/>
            <person name="Chen Z."/>
            <person name="Zheng W."/>
            <person name="Xu H."/>
            <person name="Zheng T."/>
        </authorList>
    </citation>
    <scope>NUCLEOTIDE SEQUENCE [LARGE SCALE GENOMIC DNA]</scope>
    <source>
        <strain evidence="4 5">LY01</strain>
    </source>
</reference>
<sequence length="358" mass="41993">MTNKNTASPFVSIIVPCYNVASFIDKGLGSVLNQTYTNWECLVVNDGSKDNTENEIKKWVNKDARFKLISQENKGLSGARNTGLKHAKGDCIYFFDPDDMLDENCLENLTDLYQPNIDVVIGKNASVRNQTTTIINTLEHYNSTNTLLEGKNFVELALKTPFSVVAWNKLYNTDFITTNNLWFKDGFVHEDELWFFETMYYARKIIFNSKVTYYYNIGNQSSITKNYSLYNLKSYLIVIEDIYTKYYTPEKDNQNKLITGTYILNFQITVVAAFYRFIKKNKNITYKKEGTTLIKQHLENFKIKDFLQFNTKKTKQYSLFIRYAINNPEIAFRLIRNTNKKNILKRFESWYLKKLAYN</sequence>
<dbReference type="EMBL" id="JPFK01000007">
    <property type="protein sequence ID" value="KFB00556.1"/>
    <property type="molecule type" value="Genomic_DNA"/>
</dbReference>
<proteinExistence type="predicted"/>
<dbReference type="eggNOG" id="COG1216">
    <property type="taxonomic scope" value="Bacteria"/>
</dbReference>
<keyword evidence="5" id="KW-1185">Reference proteome</keyword>
<dbReference type="OrthoDB" id="597270at2"/>
<dbReference type="GO" id="GO:0016758">
    <property type="term" value="F:hexosyltransferase activity"/>
    <property type="evidence" value="ECO:0007669"/>
    <property type="project" value="UniProtKB-ARBA"/>
</dbReference>
<dbReference type="InterPro" id="IPR001173">
    <property type="entry name" value="Glyco_trans_2-like"/>
</dbReference>
<comment type="caution">
    <text evidence="4">The sequence shown here is derived from an EMBL/GenBank/DDBJ whole genome shotgun (WGS) entry which is preliminary data.</text>
</comment>
<keyword evidence="2" id="KW-0808">Transferase</keyword>
<dbReference type="InterPro" id="IPR029044">
    <property type="entry name" value="Nucleotide-diphossugar_trans"/>
</dbReference>
<dbReference type="RefSeq" id="WP_036121983.1">
    <property type="nucleotide sequence ID" value="NZ_BMET01000007.1"/>
</dbReference>
<dbReference type="Proteomes" id="UP000028521">
    <property type="component" value="Unassembled WGS sequence"/>
</dbReference>
<dbReference type="STRING" id="1197477.IA57_08770"/>
<dbReference type="SUPFAM" id="SSF53448">
    <property type="entry name" value="Nucleotide-diphospho-sugar transferases"/>
    <property type="match status" value="1"/>
</dbReference>